<dbReference type="RefSeq" id="WP_120249365.1">
    <property type="nucleotide sequence ID" value="NZ_JACIEU010000014.1"/>
</dbReference>
<name>A0A7W6PY93_9SPHN</name>
<reference evidence="1 2" key="1">
    <citation type="submission" date="2020-08" db="EMBL/GenBank/DDBJ databases">
        <title>Genomic Encyclopedia of Type Strains, Phase IV (KMG-IV): sequencing the most valuable type-strain genomes for metagenomic binning, comparative biology and taxonomic classification.</title>
        <authorList>
            <person name="Goeker M."/>
        </authorList>
    </citation>
    <scope>NUCLEOTIDE SEQUENCE [LARGE SCALE GENOMIC DNA]</scope>
    <source>
        <strain evidence="1 2">DSM 19371</strain>
    </source>
</reference>
<organism evidence="1 2">
    <name type="scientific">Sphingobium scionense</name>
    <dbReference type="NCBI Taxonomy" id="1404341"/>
    <lineage>
        <taxon>Bacteria</taxon>
        <taxon>Pseudomonadati</taxon>
        <taxon>Pseudomonadota</taxon>
        <taxon>Alphaproteobacteria</taxon>
        <taxon>Sphingomonadales</taxon>
        <taxon>Sphingomonadaceae</taxon>
        <taxon>Sphingobium</taxon>
    </lineage>
</organism>
<sequence>MSQSDFDILIDSFAYALAMNRKMQARYASDAPVIQAIPSTSAGQEWRALIDRLNAIDPDGGWGRLKIGSVEFVAVKGTSEIPGSQWL</sequence>
<keyword evidence="2" id="KW-1185">Reference proteome</keyword>
<dbReference type="AlphaFoldDB" id="A0A7W6PY93"/>
<gene>
    <name evidence="1" type="ORF">GGQ90_003567</name>
</gene>
<proteinExistence type="predicted"/>
<dbReference type="EMBL" id="JACIEU010000014">
    <property type="protein sequence ID" value="MBB4149775.1"/>
    <property type="molecule type" value="Genomic_DNA"/>
</dbReference>
<evidence type="ECO:0000313" key="2">
    <source>
        <dbReference type="Proteomes" id="UP000590524"/>
    </source>
</evidence>
<evidence type="ECO:0000313" key="1">
    <source>
        <dbReference type="EMBL" id="MBB4149775.1"/>
    </source>
</evidence>
<protein>
    <submittedName>
        <fullName evidence="1">Uncharacterized protein</fullName>
    </submittedName>
</protein>
<comment type="caution">
    <text evidence="1">The sequence shown here is derived from an EMBL/GenBank/DDBJ whole genome shotgun (WGS) entry which is preliminary data.</text>
</comment>
<dbReference type="Proteomes" id="UP000590524">
    <property type="component" value="Unassembled WGS sequence"/>
</dbReference>
<accession>A0A7W6PY93</accession>